<keyword evidence="3" id="KW-0963">Cytoplasm</keyword>
<dbReference type="HAMAP" id="MF_01925">
    <property type="entry name" value="P5C_reductase"/>
    <property type="match status" value="1"/>
</dbReference>
<evidence type="ECO:0000313" key="10">
    <source>
        <dbReference type="EMBL" id="VAW79648.1"/>
    </source>
</evidence>
<keyword evidence="4" id="KW-0028">Amino-acid biosynthesis</keyword>
<dbReference type="Pfam" id="PF03807">
    <property type="entry name" value="F420_oxidored"/>
    <property type="match status" value="1"/>
</dbReference>
<dbReference type="EMBL" id="UOFL01000176">
    <property type="protein sequence ID" value="VAW79648.1"/>
    <property type="molecule type" value="Genomic_DNA"/>
</dbReference>
<name>A0A3B0YFH8_9ZZZZ</name>
<keyword evidence="7 10" id="KW-0560">Oxidoreductase</keyword>
<dbReference type="InterPro" id="IPR008927">
    <property type="entry name" value="6-PGluconate_DH-like_C_sf"/>
</dbReference>
<accession>A0A3B0YFH8</accession>
<dbReference type="PANTHER" id="PTHR11645:SF0">
    <property type="entry name" value="PYRROLINE-5-CARBOXYLATE REDUCTASE 3"/>
    <property type="match status" value="1"/>
</dbReference>
<organism evidence="10">
    <name type="scientific">hydrothermal vent metagenome</name>
    <dbReference type="NCBI Taxonomy" id="652676"/>
    <lineage>
        <taxon>unclassified sequences</taxon>
        <taxon>metagenomes</taxon>
        <taxon>ecological metagenomes</taxon>
    </lineage>
</organism>
<dbReference type="PIRSF" id="PIRSF000193">
    <property type="entry name" value="Pyrrol-5-carb_rd"/>
    <property type="match status" value="1"/>
</dbReference>
<dbReference type="GO" id="GO:0004735">
    <property type="term" value="F:pyrroline-5-carboxylate reductase activity"/>
    <property type="evidence" value="ECO:0007669"/>
    <property type="project" value="UniProtKB-EC"/>
</dbReference>
<dbReference type="SUPFAM" id="SSF48179">
    <property type="entry name" value="6-phosphogluconate dehydrogenase C-terminal domain-like"/>
    <property type="match status" value="1"/>
</dbReference>
<dbReference type="FunFam" id="1.10.3730.10:FF:000001">
    <property type="entry name" value="Pyrroline-5-carboxylate reductase"/>
    <property type="match status" value="1"/>
</dbReference>
<dbReference type="InterPro" id="IPR000304">
    <property type="entry name" value="Pyrroline-COOH_reductase"/>
</dbReference>
<dbReference type="InterPro" id="IPR053790">
    <property type="entry name" value="P5CR-like_CS"/>
</dbReference>
<feature type="domain" description="Pyrroline-5-carboxylate reductase dimerisation" evidence="9">
    <location>
        <begin position="170"/>
        <end position="274"/>
    </location>
</feature>
<dbReference type="AlphaFoldDB" id="A0A3B0YFH8"/>
<dbReference type="FunFam" id="3.40.50.720:FF:000105">
    <property type="entry name" value="Pyrroline-5-carboxylate reductase"/>
    <property type="match status" value="1"/>
</dbReference>
<comment type="pathway">
    <text evidence="1">Amino-acid biosynthesis; L-proline biosynthesis; L-proline from L-glutamate 5-semialdehyde: step 1/1.</text>
</comment>
<dbReference type="Gene3D" id="1.10.3730.10">
    <property type="entry name" value="ProC C-terminal domain-like"/>
    <property type="match status" value="1"/>
</dbReference>
<comment type="similarity">
    <text evidence="2">Belongs to the pyrroline-5-carboxylate reductase family.</text>
</comment>
<evidence type="ECO:0000256" key="5">
    <source>
        <dbReference type="ARBA" id="ARBA00022650"/>
    </source>
</evidence>
<evidence type="ECO:0000256" key="1">
    <source>
        <dbReference type="ARBA" id="ARBA00005205"/>
    </source>
</evidence>
<proteinExistence type="inferred from homology"/>
<keyword evidence="5" id="KW-0641">Proline biosynthesis</keyword>
<evidence type="ECO:0000256" key="6">
    <source>
        <dbReference type="ARBA" id="ARBA00022857"/>
    </source>
</evidence>
<sequence length="280" mass="29536">MSSSNTSDKPTISFIGAGNMASSLIGGMLNDGWPCDKITIADPNKSQREQITSRYAVHSTDNNIVASSKADIIVLAVKPQILKAVCQNLASDFQHTQTLIVSIAAGIRETDINRWLGGNRAIVRCMPNTPALVGSGMSGLFANSAVSEQQKSRAENILRSVGVTLWLNEESMLDSVTALSGSGPAYIFLVIEALQEAGVALGLDENTARLLAIETTFGAAKMALESSSTAKLLRQQVTSPGGTTERALEVLQSGGLVELFESALQAAKQRSIELADKLGA</sequence>
<dbReference type="EC" id="1.5.1.2" evidence="10"/>
<dbReference type="NCBIfam" id="TIGR00112">
    <property type="entry name" value="proC"/>
    <property type="match status" value="1"/>
</dbReference>
<dbReference type="SUPFAM" id="SSF51735">
    <property type="entry name" value="NAD(P)-binding Rossmann-fold domains"/>
    <property type="match status" value="1"/>
</dbReference>
<evidence type="ECO:0000256" key="2">
    <source>
        <dbReference type="ARBA" id="ARBA00005525"/>
    </source>
</evidence>
<feature type="domain" description="Pyrroline-5-carboxylate reductase catalytic N-terminal" evidence="8">
    <location>
        <begin position="11"/>
        <end position="106"/>
    </location>
</feature>
<dbReference type="GO" id="GO:0055129">
    <property type="term" value="P:L-proline biosynthetic process"/>
    <property type="evidence" value="ECO:0007669"/>
    <property type="project" value="TreeGrafter"/>
</dbReference>
<dbReference type="PROSITE" id="PS00521">
    <property type="entry name" value="P5CR"/>
    <property type="match status" value="1"/>
</dbReference>
<dbReference type="InterPro" id="IPR029036">
    <property type="entry name" value="P5CR_dimer"/>
</dbReference>
<keyword evidence="6" id="KW-0521">NADP</keyword>
<gene>
    <name evidence="10" type="ORF">MNBD_GAMMA12-2334</name>
</gene>
<evidence type="ECO:0000256" key="7">
    <source>
        <dbReference type="ARBA" id="ARBA00023002"/>
    </source>
</evidence>
<dbReference type="InterPro" id="IPR036291">
    <property type="entry name" value="NAD(P)-bd_dom_sf"/>
</dbReference>
<dbReference type="InterPro" id="IPR028939">
    <property type="entry name" value="P5C_Rdtase_cat_N"/>
</dbReference>
<evidence type="ECO:0000256" key="3">
    <source>
        <dbReference type="ARBA" id="ARBA00022490"/>
    </source>
</evidence>
<evidence type="ECO:0000259" key="9">
    <source>
        <dbReference type="Pfam" id="PF14748"/>
    </source>
</evidence>
<evidence type="ECO:0000256" key="4">
    <source>
        <dbReference type="ARBA" id="ARBA00022605"/>
    </source>
</evidence>
<dbReference type="Pfam" id="PF14748">
    <property type="entry name" value="P5CR_dimer"/>
    <property type="match status" value="1"/>
</dbReference>
<evidence type="ECO:0000259" key="8">
    <source>
        <dbReference type="Pfam" id="PF03807"/>
    </source>
</evidence>
<protein>
    <submittedName>
        <fullName evidence="10">Pyrroline-5-carboxylate reductase</fullName>
        <ecNumber evidence="10">1.5.1.2</ecNumber>
    </submittedName>
</protein>
<dbReference type="PANTHER" id="PTHR11645">
    <property type="entry name" value="PYRROLINE-5-CARBOXYLATE REDUCTASE"/>
    <property type="match status" value="1"/>
</dbReference>
<dbReference type="Gene3D" id="3.40.50.720">
    <property type="entry name" value="NAD(P)-binding Rossmann-like Domain"/>
    <property type="match status" value="1"/>
</dbReference>
<reference evidence="10" key="1">
    <citation type="submission" date="2018-06" db="EMBL/GenBank/DDBJ databases">
        <authorList>
            <person name="Zhirakovskaya E."/>
        </authorList>
    </citation>
    <scope>NUCLEOTIDE SEQUENCE</scope>
</reference>